<dbReference type="InterPro" id="IPR029032">
    <property type="entry name" value="AhpD-like"/>
</dbReference>
<evidence type="ECO:0000313" key="3">
    <source>
        <dbReference type="Proteomes" id="UP001172731"/>
    </source>
</evidence>
<evidence type="ECO:0000313" key="2">
    <source>
        <dbReference type="EMBL" id="MDN4465397.1"/>
    </source>
</evidence>
<dbReference type="EMBL" id="JAHWXI010000018">
    <property type="protein sequence ID" value="MDN4465397.1"/>
    <property type="molecule type" value="Genomic_DNA"/>
</dbReference>
<accession>A0ABT8FWY7</accession>
<dbReference type="PANTHER" id="PTHR33570:SF9">
    <property type="entry name" value="BLL4600 PROTEIN"/>
    <property type="match status" value="1"/>
</dbReference>
<dbReference type="PANTHER" id="PTHR33570">
    <property type="entry name" value="4-CARBOXYMUCONOLACTONE DECARBOXYLASE FAMILY PROTEIN"/>
    <property type="match status" value="1"/>
</dbReference>
<gene>
    <name evidence="2" type="ORF">KZC48_13465</name>
</gene>
<dbReference type="InterPro" id="IPR003779">
    <property type="entry name" value="CMD-like"/>
</dbReference>
<proteinExistence type="predicted"/>
<dbReference type="Gene3D" id="1.20.1290.10">
    <property type="entry name" value="AhpD-like"/>
    <property type="match status" value="1"/>
</dbReference>
<dbReference type="Proteomes" id="UP001172731">
    <property type="component" value="Unassembled WGS sequence"/>
</dbReference>
<protein>
    <submittedName>
        <fullName evidence="2">Carboxymuconolactone decarboxylase family protein</fullName>
    </submittedName>
</protein>
<organism evidence="2 3">
    <name type="scientific">Microbacterium aurantiacum</name>
    <dbReference type="NCBI Taxonomy" id="162393"/>
    <lineage>
        <taxon>Bacteria</taxon>
        <taxon>Bacillati</taxon>
        <taxon>Actinomycetota</taxon>
        <taxon>Actinomycetes</taxon>
        <taxon>Micrococcales</taxon>
        <taxon>Microbacteriaceae</taxon>
        <taxon>Microbacterium</taxon>
    </lineage>
</organism>
<comment type="caution">
    <text evidence="2">The sequence shown here is derived from an EMBL/GenBank/DDBJ whole genome shotgun (WGS) entry which is preliminary data.</text>
</comment>
<name>A0ABT8FWY7_9MICO</name>
<dbReference type="SUPFAM" id="SSF69118">
    <property type="entry name" value="AhpD-like"/>
    <property type="match status" value="1"/>
</dbReference>
<dbReference type="InterPro" id="IPR052512">
    <property type="entry name" value="4CMD/NDH-1_regulator"/>
</dbReference>
<dbReference type="RefSeq" id="WP_301135327.1">
    <property type="nucleotide sequence ID" value="NZ_BAAAUQ010000016.1"/>
</dbReference>
<sequence>MDIDDRRAKGEQLQERMRPRMTAHLASRFTGPAADFGRYSTEILFGEMWQRGGLDIRSREIAVLSALIAQREMRDLRVHVPIALNLGLTRDEIYEIVYQLALYVGWPRAGEVFALLDEVFEGID</sequence>
<feature type="domain" description="Carboxymuconolactone decarboxylase-like" evidence="1">
    <location>
        <begin position="35"/>
        <end position="118"/>
    </location>
</feature>
<reference evidence="2" key="1">
    <citation type="submission" date="2021-06" db="EMBL/GenBank/DDBJ databases">
        <title>Genome-based taxonomic framework of Microbacterium strains isolated from marine environment, the description of four new species and reclassification of four preexisting species.</title>
        <authorList>
            <person name="Lee S.D."/>
            <person name="Kim S.-M."/>
            <person name="Byeon Y.-S."/>
            <person name="Yang H.L."/>
            <person name="Kim I.S."/>
        </authorList>
    </citation>
    <scope>NUCLEOTIDE SEQUENCE</scope>
    <source>
        <strain evidence="2">KACC 20510</strain>
    </source>
</reference>
<keyword evidence="3" id="KW-1185">Reference proteome</keyword>
<dbReference type="Pfam" id="PF02627">
    <property type="entry name" value="CMD"/>
    <property type="match status" value="1"/>
</dbReference>
<evidence type="ECO:0000259" key="1">
    <source>
        <dbReference type="Pfam" id="PF02627"/>
    </source>
</evidence>